<protein>
    <recommendedName>
        <fullName evidence="6">Lantibiotic</fullName>
    </recommendedName>
</protein>
<evidence type="ECO:0000313" key="8">
    <source>
        <dbReference type="Proteomes" id="UP000516797"/>
    </source>
</evidence>
<name>A0AB37G933_STRSU</name>
<evidence type="ECO:0000256" key="1">
    <source>
        <dbReference type="ARBA" id="ARBA00009379"/>
    </source>
</evidence>
<evidence type="ECO:0000256" key="3">
    <source>
        <dbReference type="ARBA" id="ARBA00022789"/>
    </source>
</evidence>
<dbReference type="Pfam" id="PF02052">
    <property type="entry name" value="Gallidermin"/>
    <property type="match status" value="1"/>
</dbReference>
<dbReference type="RefSeq" id="WP_079267797.1">
    <property type="nucleotide sequence ID" value="NZ_CECV01000005.1"/>
</dbReference>
<keyword evidence="2 6" id="KW-0929">Antimicrobial</keyword>
<dbReference type="EMBL" id="CP058741">
    <property type="protein sequence ID" value="QOE27607.1"/>
    <property type="molecule type" value="Genomic_DNA"/>
</dbReference>
<evidence type="ECO:0000256" key="2">
    <source>
        <dbReference type="ARBA" id="ARBA00022529"/>
    </source>
</evidence>
<keyword evidence="4 6" id="KW-0044">Antibiotic</keyword>
<dbReference type="GO" id="GO:0042742">
    <property type="term" value="P:defense response to bacterium"/>
    <property type="evidence" value="ECO:0007669"/>
    <property type="project" value="UniProtKB-UniRule"/>
</dbReference>
<dbReference type="GO" id="GO:0031640">
    <property type="term" value="P:killing of cells of another organism"/>
    <property type="evidence" value="ECO:0007669"/>
    <property type="project" value="UniProtKB-UniRule"/>
</dbReference>
<dbReference type="GO" id="GO:0005576">
    <property type="term" value="C:extracellular region"/>
    <property type="evidence" value="ECO:0007669"/>
    <property type="project" value="InterPro"/>
</dbReference>
<keyword evidence="5 6" id="KW-0078">Bacteriocin</keyword>
<proteinExistence type="inferred from homology"/>
<evidence type="ECO:0000256" key="5">
    <source>
        <dbReference type="ARBA" id="ARBA00023048"/>
    </source>
</evidence>
<reference evidence="7 8" key="1">
    <citation type="submission" date="2020-07" db="EMBL/GenBank/DDBJ databases">
        <title>Complete genome sequences of Streptococcus suis pig pathogenic strain 10, 13-00283-02 and 16085/3b.</title>
        <authorList>
            <person name="Bunk B."/>
            <person name="Jakobczak B."/>
            <person name="Florian V."/>
            <person name="Dittmar D."/>
            <person name="Maeder U."/>
            <person name="Jarek M."/>
            <person name="Baums C.G."/>
            <person name="Haeussler S."/>
            <person name="Voelker U."/>
            <person name="Michalik S."/>
        </authorList>
    </citation>
    <scope>NUCLEOTIDE SEQUENCE [LARGE SCALE GENOMIC DNA]</scope>
    <source>
        <strain evidence="7 8">13-00283-02</strain>
    </source>
</reference>
<evidence type="ECO:0000256" key="6">
    <source>
        <dbReference type="RuleBase" id="RU362078"/>
    </source>
</evidence>
<dbReference type="AlphaFoldDB" id="A0AB37G933"/>
<keyword evidence="3 6" id="KW-0425">Lantibiotic</keyword>
<accession>A0AB37G933</accession>
<gene>
    <name evidence="7" type="primary">nisZ</name>
    <name evidence="7" type="ORF">SSU1300283_00276</name>
</gene>
<evidence type="ECO:0000313" key="7">
    <source>
        <dbReference type="EMBL" id="QOE27607.1"/>
    </source>
</evidence>
<sequence length="54" mass="5799">MQNNDFNLDLVSTSKEKKQGASPRITSISLCTAGCITGRIMGCHKTPTVSCNCH</sequence>
<comment type="similarity">
    <text evidence="1 6">Belongs to the type A lantibiotic family.</text>
</comment>
<comment type="function">
    <text evidence="6">Lanthionine-containing peptide antibiotic (lantibiotic) active on Gram-positive bacteria. The bactericidal activity of lantibiotics is based on depolarization of energized bacterial cytoplasmic membranes, initiated by the formation of aqueous transmembrane pores.</text>
</comment>
<evidence type="ECO:0000256" key="4">
    <source>
        <dbReference type="ARBA" id="ARBA00023022"/>
    </source>
</evidence>
<dbReference type="InterPro" id="IPR006079">
    <property type="entry name" value="Lantibiotic_typ-A_Bacillales"/>
</dbReference>
<dbReference type="NCBIfam" id="TIGR03731">
    <property type="entry name" value="lantibio_gallid"/>
    <property type="match status" value="1"/>
</dbReference>
<dbReference type="Proteomes" id="UP000516797">
    <property type="component" value="Chromosome"/>
</dbReference>
<dbReference type="GO" id="GO:0005102">
    <property type="term" value="F:signaling receptor binding"/>
    <property type="evidence" value="ECO:0007669"/>
    <property type="project" value="UniProtKB-KW"/>
</dbReference>
<comment type="PTM">
    <text evidence="6">Maturation of lantibiotics involves the enzymatic conversion of Thr, and Ser into dehydrated AA and the formation of thioether bonds with cysteine. This is followed by membrane translocation and cleavage of the modified precursor.</text>
</comment>
<organism evidence="7 8">
    <name type="scientific">Streptococcus suis</name>
    <dbReference type="NCBI Taxonomy" id="1307"/>
    <lineage>
        <taxon>Bacteria</taxon>
        <taxon>Bacillati</taxon>
        <taxon>Bacillota</taxon>
        <taxon>Bacilli</taxon>
        <taxon>Lactobacillales</taxon>
        <taxon>Streptococcaceae</taxon>
        <taxon>Streptococcus</taxon>
    </lineage>
</organism>